<evidence type="ECO:0000313" key="3">
    <source>
        <dbReference type="EMBL" id="MBO2445243.1"/>
    </source>
</evidence>
<sequence length="632" mass="70069">MITTIAPDRIGSREDLRAQLVELFHQGGWSRHRLAEAAGLSTATVQAVLTGRTAIPRTGTLVAFVTACGQDPGPWVRARGRLVRGASRQARLAGAEPDRTEPGCGAGRRKPAGPVPRGPLVGTLVRELTDAHALHLEVHRAVAVTDLSATLPVLPAYLPRRAVDERLRREVAAARQCSRMVVMVGDSSTGKSRACWEAVRAELPDWRIWHPLAPDRAQALIDAVRGGLVAPQTVIWLNETQFYLDAGVIGEQVAAVLQELLADPPRGPVLVLGSMWPEYWRKLTELPVNTIERHRRGHRDENLDRHRAARTLLGRAIEISMPRGFTDQQLAELQATINSDHRLKQAARSAGGRLTQYLAGAPELLRRYQHADPAARAILHAAIDALRFGHGRYLPEPLLEEASAGYIEQHDWDQLDDDWYTTTLDTLTAPYRRLPGPLTPYRPRPGDPPTEHRLYRLADFLEQYGRAERHEIPPPSTLWAAARHAMLPDVLRLARAAFSAGDYQRAELLFRRAADYDDPEGLGYLSWLMEHGGDRAAAERLARRQAELEPDRSPATALRNLALRREAQGRCAEAERLALDAAQAGDSYALRALVWQRRQTGHHERAHQLAASLATPAVAVLDRWGPAEVILE</sequence>
<dbReference type="InterPro" id="IPR010982">
    <property type="entry name" value="Lambda_DNA-bd_dom_sf"/>
</dbReference>
<protein>
    <submittedName>
        <fullName evidence="3">Helix-turn-helix domain-containing protein</fullName>
    </submittedName>
</protein>
<keyword evidence="4" id="KW-1185">Reference proteome</keyword>
<dbReference type="RefSeq" id="WP_208274483.1">
    <property type="nucleotide sequence ID" value="NZ_BAAAGM010000014.1"/>
</dbReference>
<evidence type="ECO:0000313" key="4">
    <source>
        <dbReference type="Proteomes" id="UP000666915"/>
    </source>
</evidence>
<dbReference type="Gene3D" id="1.25.40.10">
    <property type="entry name" value="Tetratricopeptide repeat domain"/>
    <property type="match status" value="1"/>
</dbReference>
<feature type="domain" description="HTH cro/C1-type" evidence="2">
    <location>
        <begin position="28"/>
        <end position="75"/>
    </location>
</feature>
<name>A0ABS3RG95_9ACTN</name>
<dbReference type="SUPFAM" id="SSF47413">
    <property type="entry name" value="lambda repressor-like DNA-binding domains"/>
    <property type="match status" value="1"/>
</dbReference>
<evidence type="ECO:0000256" key="1">
    <source>
        <dbReference type="SAM" id="MobiDB-lite"/>
    </source>
</evidence>
<reference evidence="3 4" key="1">
    <citation type="submission" date="2021-03" db="EMBL/GenBank/DDBJ databases">
        <authorList>
            <person name="Kanchanasin P."/>
            <person name="Saeng-In P."/>
            <person name="Phongsopitanun W."/>
            <person name="Yuki M."/>
            <person name="Kudo T."/>
            <person name="Ohkuma M."/>
            <person name="Tanasupawat S."/>
        </authorList>
    </citation>
    <scope>NUCLEOTIDE SEQUENCE [LARGE SCALE GENOMIC DNA]</scope>
    <source>
        <strain evidence="3 4">L46</strain>
    </source>
</reference>
<dbReference type="InterPro" id="IPR001387">
    <property type="entry name" value="Cro/C1-type_HTH"/>
</dbReference>
<dbReference type="SMART" id="SM00530">
    <property type="entry name" value="HTH_XRE"/>
    <property type="match status" value="1"/>
</dbReference>
<dbReference type="EMBL" id="JAGEOK010000067">
    <property type="protein sequence ID" value="MBO2445243.1"/>
    <property type="molecule type" value="Genomic_DNA"/>
</dbReference>
<accession>A0ABS3RG95</accession>
<comment type="caution">
    <text evidence="3">The sequence shown here is derived from an EMBL/GenBank/DDBJ whole genome shotgun (WGS) entry which is preliminary data.</text>
</comment>
<gene>
    <name evidence="3" type="ORF">J4557_47845</name>
</gene>
<organism evidence="3 4">
    <name type="scientific">Actinomadura nitritigenes</name>
    <dbReference type="NCBI Taxonomy" id="134602"/>
    <lineage>
        <taxon>Bacteria</taxon>
        <taxon>Bacillati</taxon>
        <taxon>Actinomycetota</taxon>
        <taxon>Actinomycetes</taxon>
        <taxon>Streptosporangiales</taxon>
        <taxon>Thermomonosporaceae</taxon>
        <taxon>Actinomadura</taxon>
    </lineage>
</organism>
<dbReference type="SUPFAM" id="SSF81901">
    <property type="entry name" value="HCP-like"/>
    <property type="match status" value="1"/>
</dbReference>
<evidence type="ECO:0000259" key="2">
    <source>
        <dbReference type="PROSITE" id="PS50943"/>
    </source>
</evidence>
<dbReference type="Proteomes" id="UP000666915">
    <property type="component" value="Unassembled WGS sequence"/>
</dbReference>
<proteinExistence type="predicted"/>
<dbReference type="PROSITE" id="PS50943">
    <property type="entry name" value="HTH_CROC1"/>
    <property type="match status" value="1"/>
</dbReference>
<dbReference type="InterPro" id="IPR011990">
    <property type="entry name" value="TPR-like_helical_dom_sf"/>
</dbReference>
<feature type="region of interest" description="Disordered" evidence="1">
    <location>
        <begin position="87"/>
        <end position="118"/>
    </location>
</feature>
<dbReference type="Pfam" id="PF13560">
    <property type="entry name" value="HTH_31"/>
    <property type="match status" value="1"/>
</dbReference>